<proteinExistence type="predicted"/>
<feature type="domain" description="Rv2175c C-terminal" evidence="1">
    <location>
        <begin position="66"/>
        <end position="121"/>
    </location>
</feature>
<protein>
    <recommendedName>
        <fullName evidence="5">DNA-binding protein</fullName>
    </recommendedName>
</protein>
<gene>
    <name evidence="3" type="ORF">JOE42_001881</name>
</gene>
<evidence type="ECO:0000259" key="1">
    <source>
        <dbReference type="Pfam" id="PF18367"/>
    </source>
</evidence>
<dbReference type="Proteomes" id="UP000703038">
    <property type="component" value="Unassembled WGS sequence"/>
</dbReference>
<dbReference type="InterPro" id="IPR041098">
    <property type="entry name" value="Rv2175c_C"/>
</dbReference>
<reference evidence="3 4" key="1">
    <citation type="submission" date="2021-01" db="EMBL/GenBank/DDBJ databases">
        <title>Genomics of switchgrass bacterial isolates.</title>
        <authorList>
            <person name="Shade A."/>
        </authorList>
    </citation>
    <scope>NUCLEOTIDE SEQUENCE [LARGE SCALE GENOMIC DNA]</scope>
    <source>
        <strain evidence="3 4">PvP111</strain>
    </source>
</reference>
<sequence length="122" mass="13381">MSAIPYCDDVLPADEAVIAIPDAAEIMGVPVTKLYQMVREHKLIAVRRDRVVSIPAKFVGEDGEPIKYLAGAIAVLLDGGYNHPSILRWLFTPDDSLPGMPADVLRGDHAREIIRRAQAMAF</sequence>
<dbReference type="Pfam" id="PF21531">
    <property type="entry name" value="Rv2175c_wHTH"/>
    <property type="match status" value="1"/>
</dbReference>
<dbReference type="EMBL" id="JAFBBK010000001">
    <property type="protein sequence ID" value="MBM7415148.1"/>
    <property type="molecule type" value="Genomic_DNA"/>
</dbReference>
<accession>A0ABS2KT73</accession>
<name>A0ABS2KT73_9NOCA</name>
<feature type="domain" description="DNA-binding protein Rv2175c wHTH" evidence="2">
    <location>
        <begin position="3"/>
        <end position="58"/>
    </location>
</feature>
<organism evidence="3 4">
    <name type="scientific">Rhodococcoides corynebacterioides</name>
    <dbReference type="NCBI Taxonomy" id="53972"/>
    <lineage>
        <taxon>Bacteria</taxon>
        <taxon>Bacillati</taxon>
        <taxon>Actinomycetota</taxon>
        <taxon>Actinomycetes</taxon>
        <taxon>Mycobacteriales</taxon>
        <taxon>Nocardiaceae</taxon>
        <taxon>Rhodococcoides</taxon>
    </lineage>
</organism>
<comment type="caution">
    <text evidence="3">The sequence shown here is derived from an EMBL/GenBank/DDBJ whole genome shotgun (WGS) entry which is preliminary data.</text>
</comment>
<evidence type="ECO:0008006" key="5">
    <source>
        <dbReference type="Google" id="ProtNLM"/>
    </source>
</evidence>
<dbReference type="RefSeq" id="WP_027505833.1">
    <property type="nucleotide sequence ID" value="NZ_JAFBBK010000001.1"/>
</dbReference>
<evidence type="ECO:0000313" key="3">
    <source>
        <dbReference type="EMBL" id="MBM7415148.1"/>
    </source>
</evidence>
<evidence type="ECO:0000259" key="2">
    <source>
        <dbReference type="Pfam" id="PF21531"/>
    </source>
</evidence>
<dbReference type="InterPro" id="IPR048576">
    <property type="entry name" value="Rv2175c_wHTH"/>
</dbReference>
<keyword evidence="4" id="KW-1185">Reference proteome</keyword>
<dbReference type="Pfam" id="PF18367">
    <property type="entry name" value="Rv2175c_C"/>
    <property type="match status" value="1"/>
</dbReference>
<evidence type="ECO:0000313" key="4">
    <source>
        <dbReference type="Proteomes" id="UP000703038"/>
    </source>
</evidence>